<keyword evidence="1" id="KW-1133">Transmembrane helix</keyword>
<dbReference type="Proteomes" id="UP000002706">
    <property type="component" value="Chromosome"/>
</dbReference>
<dbReference type="AlphaFoldDB" id="Q3ABP4"/>
<feature type="transmembrane region" description="Helical" evidence="1">
    <location>
        <begin position="7"/>
        <end position="28"/>
    </location>
</feature>
<keyword evidence="1" id="KW-0472">Membrane</keyword>
<organism evidence="2 3">
    <name type="scientific">Carboxydothermus hydrogenoformans (strain ATCC BAA-161 / DSM 6008 / Z-2901)</name>
    <dbReference type="NCBI Taxonomy" id="246194"/>
    <lineage>
        <taxon>Bacteria</taxon>
        <taxon>Bacillati</taxon>
        <taxon>Bacillota</taxon>
        <taxon>Clostridia</taxon>
        <taxon>Thermoanaerobacterales</taxon>
        <taxon>Thermoanaerobacteraceae</taxon>
        <taxon>Carboxydothermus</taxon>
    </lineage>
</organism>
<proteinExistence type="predicted"/>
<gene>
    <name evidence="2" type="ordered locus">CHY_1612</name>
</gene>
<keyword evidence="3" id="KW-1185">Reference proteome</keyword>
<name>Q3ABP4_CARHZ</name>
<dbReference type="InParanoid" id="Q3ABP4"/>
<dbReference type="STRING" id="246194.CHY_1612"/>
<accession>Q3ABP4</accession>
<evidence type="ECO:0000256" key="1">
    <source>
        <dbReference type="SAM" id="Phobius"/>
    </source>
</evidence>
<sequence>MSKDVRGFVVFLNIVLLKFFLIIGGKYLQLA</sequence>
<reference evidence="2 3" key="1">
    <citation type="journal article" date="2005" name="PLoS Genet.">
        <title>Life in hot carbon monoxide: the complete genome sequence of Carboxydothermus hydrogenoformans Z-2901.</title>
        <authorList>
            <person name="Wu M."/>
            <person name="Ren Q."/>
            <person name="Durkin A.S."/>
            <person name="Daugherty S.C."/>
            <person name="Brinkac L.M."/>
            <person name="Dodson R.J."/>
            <person name="Madupu R."/>
            <person name="Sullivan S.A."/>
            <person name="Kolonay J.F."/>
            <person name="Haft D.H."/>
            <person name="Nelson W.C."/>
            <person name="Tallon L.J."/>
            <person name="Jones K.M."/>
            <person name="Ulrich L.E."/>
            <person name="Gonzalez J.M."/>
            <person name="Zhulin I.B."/>
            <person name="Robb F.T."/>
            <person name="Eisen J.A."/>
        </authorList>
    </citation>
    <scope>NUCLEOTIDE SEQUENCE [LARGE SCALE GENOMIC DNA]</scope>
    <source>
        <strain evidence="3">ATCC BAA-161 / DSM 6008 / Z-2901</strain>
    </source>
</reference>
<evidence type="ECO:0000313" key="3">
    <source>
        <dbReference type="Proteomes" id="UP000002706"/>
    </source>
</evidence>
<dbReference type="KEGG" id="chy:CHY_1612"/>
<protein>
    <submittedName>
        <fullName evidence="2">Uncharacterized protein</fullName>
    </submittedName>
</protein>
<dbReference type="EMBL" id="CP000141">
    <property type="protein sequence ID" value="ABB15415.1"/>
    <property type="molecule type" value="Genomic_DNA"/>
</dbReference>
<dbReference type="HOGENOM" id="CLU_3395703_0_0_9"/>
<evidence type="ECO:0000313" key="2">
    <source>
        <dbReference type="EMBL" id="ABB15415.1"/>
    </source>
</evidence>
<keyword evidence="1" id="KW-0812">Transmembrane</keyword>